<keyword evidence="4" id="KW-0238">DNA-binding</keyword>
<protein>
    <submittedName>
        <fullName evidence="8">RNA polymerase subunit sigma-70</fullName>
    </submittedName>
</protein>
<keyword evidence="9" id="KW-1185">Reference proteome</keyword>
<dbReference type="InterPro" id="IPR013324">
    <property type="entry name" value="RNA_pol_sigma_r3/r4-like"/>
</dbReference>
<evidence type="ECO:0000259" key="7">
    <source>
        <dbReference type="Pfam" id="PF08281"/>
    </source>
</evidence>
<dbReference type="CDD" id="cd06171">
    <property type="entry name" value="Sigma70_r4"/>
    <property type="match status" value="1"/>
</dbReference>
<keyword evidence="3" id="KW-0731">Sigma factor</keyword>
<evidence type="ECO:0000256" key="5">
    <source>
        <dbReference type="ARBA" id="ARBA00023163"/>
    </source>
</evidence>
<dbReference type="GO" id="GO:0006352">
    <property type="term" value="P:DNA-templated transcription initiation"/>
    <property type="evidence" value="ECO:0007669"/>
    <property type="project" value="InterPro"/>
</dbReference>
<dbReference type="PANTHER" id="PTHR43133:SF50">
    <property type="entry name" value="ECF RNA POLYMERASE SIGMA FACTOR SIGM"/>
    <property type="match status" value="1"/>
</dbReference>
<dbReference type="Pfam" id="PF08281">
    <property type="entry name" value="Sigma70_r4_2"/>
    <property type="match status" value="1"/>
</dbReference>
<dbReference type="SUPFAM" id="SSF88946">
    <property type="entry name" value="Sigma2 domain of RNA polymerase sigma factors"/>
    <property type="match status" value="1"/>
</dbReference>
<dbReference type="STRING" id="860235.AOZ06_33045"/>
<dbReference type="RefSeq" id="WP_054292971.1">
    <property type="nucleotide sequence ID" value="NZ_CP012752.1"/>
</dbReference>
<evidence type="ECO:0000256" key="4">
    <source>
        <dbReference type="ARBA" id="ARBA00023125"/>
    </source>
</evidence>
<dbReference type="Pfam" id="PF04542">
    <property type="entry name" value="Sigma70_r2"/>
    <property type="match status" value="1"/>
</dbReference>
<dbReference type="InterPro" id="IPR036388">
    <property type="entry name" value="WH-like_DNA-bd_sf"/>
</dbReference>
<feature type="domain" description="RNA polymerase sigma-70 region 2" evidence="6">
    <location>
        <begin position="18"/>
        <end position="79"/>
    </location>
</feature>
<dbReference type="InterPro" id="IPR039425">
    <property type="entry name" value="RNA_pol_sigma-70-like"/>
</dbReference>
<dbReference type="NCBIfam" id="TIGR02983">
    <property type="entry name" value="SigE-fam_strep"/>
    <property type="match status" value="1"/>
</dbReference>
<dbReference type="SUPFAM" id="SSF88659">
    <property type="entry name" value="Sigma3 and sigma4 domains of RNA polymerase sigma factors"/>
    <property type="match status" value="1"/>
</dbReference>
<dbReference type="InterPro" id="IPR007627">
    <property type="entry name" value="RNA_pol_sigma70_r2"/>
</dbReference>
<evidence type="ECO:0000313" key="8">
    <source>
        <dbReference type="EMBL" id="ALG11070.1"/>
    </source>
</evidence>
<dbReference type="EMBL" id="CP012752">
    <property type="protein sequence ID" value="ALG11070.1"/>
    <property type="molecule type" value="Genomic_DNA"/>
</dbReference>
<dbReference type="AlphaFoldDB" id="A0A0N9I821"/>
<dbReference type="InterPro" id="IPR013249">
    <property type="entry name" value="RNA_pol_sigma70_r4_t2"/>
</dbReference>
<reference evidence="8 9" key="1">
    <citation type="submission" date="2015-07" db="EMBL/GenBank/DDBJ databases">
        <title>Genome sequencing of Kibdelosporangium phytohabitans.</title>
        <authorList>
            <person name="Qin S."/>
            <person name="Xing K."/>
        </authorList>
    </citation>
    <scope>NUCLEOTIDE SEQUENCE [LARGE SCALE GENOMIC DNA]</scope>
    <source>
        <strain evidence="8 9">KLBMP1111</strain>
    </source>
</reference>
<sequence length="171" mass="19150">MRDTWGDQAFEAFFAAQSQRLRRLAYAMCGDWHLAEDIVSATFIRLYQRWHRVRPETANAYARKVLTNVFLTGAPKRKREQVTESIPDTQVSTTRDSDDRLDMAAALAGLTPKRRAMVVLRFMEDLPISEVARLMGVAEGTVKSQTSRAVESLRAALGKTEGVIEDAGVAF</sequence>
<evidence type="ECO:0000256" key="2">
    <source>
        <dbReference type="ARBA" id="ARBA00023015"/>
    </source>
</evidence>
<dbReference type="GO" id="GO:0003677">
    <property type="term" value="F:DNA binding"/>
    <property type="evidence" value="ECO:0007669"/>
    <property type="project" value="UniProtKB-KW"/>
</dbReference>
<dbReference type="Gene3D" id="1.10.10.10">
    <property type="entry name" value="Winged helix-like DNA-binding domain superfamily/Winged helix DNA-binding domain"/>
    <property type="match status" value="1"/>
</dbReference>
<dbReference type="KEGG" id="kphy:AOZ06_33045"/>
<dbReference type="InterPro" id="IPR014325">
    <property type="entry name" value="RNA_pol_sigma-E_actinobac"/>
</dbReference>
<dbReference type="Gene3D" id="1.10.1740.10">
    <property type="match status" value="1"/>
</dbReference>
<dbReference type="InterPro" id="IPR013325">
    <property type="entry name" value="RNA_pol_sigma_r2"/>
</dbReference>
<accession>A0A0N9I821</accession>
<gene>
    <name evidence="8" type="ORF">AOZ06_33045</name>
</gene>
<evidence type="ECO:0000259" key="6">
    <source>
        <dbReference type="Pfam" id="PF04542"/>
    </source>
</evidence>
<dbReference type="PANTHER" id="PTHR43133">
    <property type="entry name" value="RNA POLYMERASE ECF-TYPE SIGMA FACTO"/>
    <property type="match status" value="1"/>
</dbReference>
<evidence type="ECO:0000256" key="1">
    <source>
        <dbReference type="ARBA" id="ARBA00010641"/>
    </source>
</evidence>
<dbReference type="Proteomes" id="UP000063699">
    <property type="component" value="Chromosome"/>
</dbReference>
<evidence type="ECO:0000256" key="3">
    <source>
        <dbReference type="ARBA" id="ARBA00023082"/>
    </source>
</evidence>
<feature type="domain" description="RNA polymerase sigma factor 70 region 4 type 2" evidence="7">
    <location>
        <begin position="102"/>
        <end position="153"/>
    </location>
</feature>
<keyword evidence="5" id="KW-0804">Transcription</keyword>
<dbReference type="GO" id="GO:0016987">
    <property type="term" value="F:sigma factor activity"/>
    <property type="evidence" value="ECO:0007669"/>
    <property type="project" value="UniProtKB-KW"/>
</dbReference>
<comment type="similarity">
    <text evidence="1">Belongs to the sigma-70 factor family. ECF subfamily.</text>
</comment>
<dbReference type="NCBIfam" id="TIGR02937">
    <property type="entry name" value="sigma70-ECF"/>
    <property type="match status" value="1"/>
</dbReference>
<proteinExistence type="inferred from homology"/>
<dbReference type="OrthoDB" id="3783006at2"/>
<evidence type="ECO:0000313" key="9">
    <source>
        <dbReference type="Proteomes" id="UP000063699"/>
    </source>
</evidence>
<organism evidence="8 9">
    <name type="scientific">Kibdelosporangium phytohabitans</name>
    <dbReference type="NCBI Taxonomy" id="860235"/>
    <lineage>
        <taxon>Bacteria</taxon>
        <taxon>Bacillati</taxon>
        <taxon>Actinomycetota</taxon>
        <taxon>Actinomycetes</taxon>
        <taxon>Pseudonocardiales</taxon>
        <taxon>Pseudonocardiaceae</taxon>
        <taxon>Kibdelosporangium</taxon>
    </lineage>
</organism>
<dbReference type="InterPro" id="IPR014284">
    <property type="entry name" value="RNA_pol_sigma-70_dom"/>
</dbReference>
<keyword evidence="2" id="KW-0805">Transcription regulation</keyword>
<name>A0A0N9I821_9PSEU</name>